<dbReference type="Proteomes" id="UP000887104">
    <property type="component" value="Unassembled WGS sequence"/>
</dbReference>
<dbReference type="RefSeq" id="WP_248957707.1">
    <property type="nucleotide sequence ID" value="NZ_JAKILT010000029.1"/>
</dbReference>
<sequence>MIIVKGAIHSPQIEIMPLISITEMCTKLHKSRATIHRWVKARKLITPVYQNHRTIGWCPLKFEQWQLAQK</sequence>
<proteinExistence type="predicted"/>
<organism evidence="1 2">
    <name type="scientific">Shewanella sairae</name>
    <dbReference type="NCBI Taxonomy" id="190310"/>
    <lineage>
        <taxon>Bacteria</taxon>
        <taxon>Pseudomonadati</taxon>
        <taxon>Pseudomonadota</taxon>
        <taxon>Gammaproteobacteria</taxon>
        <taxon>Alteromonadales</taxon>
        <taxon>Shewanellaceae</taxon>
        <taxon>Shewanella</taxon>
    </lineage>
</organism>
<keyword evidence="2" id="KW-1185">Reference proteome</keyword>
<evidence type="ECO:0008006" key="3">
    <source>
        <dbReference type="Google" id="ProtNLM"/>
    </source>
</evidence>
<evidence type="ECO:0000313" key="1">
    <source>
        <dbReference type="EMBL" id="GIU43718.1"/>
    </source>
</evidence>
<name>A0ABQ4P881_9GAMM</name>
<comment type="caution">
    <text evidence="1">The sequence shown here is derived from an EMBL/GenBank/DDBJ whole genome shotgun (WGS) entry which is preliminary data.</text>
</comment>
<protein>
    <recommendedName>
        <fullName evidence="3">Helix-turn-helix domain-containing protein</fullName>
    </recommendedName>
</protein>
<reference evidence="1" key="1">
    <citation type="submission" date="2021-05" db="EMBL/GenBank/DDBJ databases">
        <title>Molecular characterization for Shewanella algae harboring chromosomal blaOXA-55-like strains isolated from clinical and environment sample.</title>
        <authorList>
            <person name="Ohama Y."/>
            <person name="Aoki K."/>
            <person name="Harada S."/>
            <person name="Moriya K."/>
            <person name="Ishii Y."/>
            <person name="Tateda K."/>
        </authorList>
    </citation>
    <scope>NUCLEOTIDE SEQUENCE</scope>
    <source>
        <strain evidence="1">JCM 11563</strain>
    </source>
</reference>
<evidence type="ECO:0000313" key="2">
    <source>
        <dbReference type="Proteomes" id="UP000887104"/>
    </source>
</evidence>
<accession>A0ABQ4P881</accession>
<gene>
    <name evidence="1" type="ORF">TUM4438_13240</name>
</gene>
<dbReference type="EMBL" id="BPEY01000017">
    <property type="protein sequence ID" value="GIU43718.1"/>
    <property type="molecule type" value="Genomic_DNA"/>
</dbReference>